<keyword evidence="15" id="KW-0472">Membrane</keyword>
<dbReference type="InterPro" id="IPR036615">
    <property type="entry name" value="Mur_ligase_C_dom_sf"/>
</dbReference>
<comment type="pathway">
    <text evidence="4 17">Cofactor biosynthesis; tetrahydrofolylpolyglutamate biosynthesis.</text>
</comment>
<keyword evidence="6" id="KW-0963">Cytoplasm</keyword>
<proteinExistence type="inferred from homology"/>
<evidence type="ECO:0000256" key="4">
    <source>
        <dbReference type="ARBA" id="ARBA00005150"/>
    </source>
</evidence>
<keyword evidence="9 19" id="KW-0479">Metal-binding</keyword>
<comment type="similarity">
    <text evidence="5 17">Belongs to the folylpolyglutamate synthase family.</text>
</comment>
<dbReference type="GO" id="GO:0005743">
    <property type="term" value="C:mitochondrial inner membrane"/>
    <property type="evidence" value="ECO:0007669"/>
    <property type="project" value="UniProtKB-SubCell"/>
</dbReference>
<evidence type="ECO:0000256" key="8">
    <source>
        <dbReference type="ARBA" id="ARBA00022598"/>
    </source>
</evidence>
<dbReference type="GO" id="GO:0005759">
    <property type="term" value="C:mitochondrial matrix"/>
    <property type="evidence" value="ECO:0007669"/>
    <property type="project" value="UniProtKB-SubCell"/>
</dbReference>
<evidence type="ECO:0000256" key="13">
    <source>
        <dbReference type="ARBA" id="ARBA00022842"/>
    </source>
</evidence>
<dbReference type="EMBL" id="JANBUW010000058">
    <property type="protein sequence ID" value="KAJ2849786.1"/>
    <property type="molecule type" value="Genomic_DNA"/>
</dbReference>
<feature type="binding site" evidence="18">
    <location>
        <position position="318"/>
    </location>
    <ligand>
        <name>ATP</name>
        <dbReference type="ChEBI" id="CHEBI:30616"/>
    </ligand>
</feature>
<reference evidence="20" key="1">
    <citation type="submission" date="2022-07" db="EMBL/GenBank/DDBJ databases">
        <title>Phylogenomic reconstructions and comparative analyses of Kickxellomycotina fungi.</title>
        <authorList>
            <person name="Reynolds N.K."/>
            <person name="Stajich J.E."/>
            <person name="Barry K."/>
            <person name="Grigoriev I.V."/>
            <person name="Crous P."/>
            <person name="Smith M.E."/>
        </authorList>
    </citation>
    <scope>NUCLEOTIDE SEQUENCE</scope>
    <source>
        <strain evidence="20">NRRL 1566</strain>
    </source>
</reference>
<comment type="function">
    <text evidence="17">Catalyzes conversion of folates to polyglutamate derivatives allowing concentration of folate compounds in the cell and the intracellular retention of these cofactors, which are important substrates for most of the folate-dependent enzymes that are involved in one-carbon transfer reactions involved in purine, pyrimidine and amino acid synthesis.</text>
</comment>
<dbReference type="PROSITE" id="PS01012">
    <property type="entry name" value="FOLYLPOLYGLU_SYNT_2"/>
    <property type="match status" value="1"/>
</dbReference>
<evidence type="ECO:0000313" key="20">
    <source>
        <dbReference type="EMBL" id="KAJ2849786.1"/>
    </source>
</evidence>
<keyword evidence="10 18" id="KW-0547">Nucleotide-binding</keyword>
<evidence type="ECO:0000256" key="5">
    <source>
        <dbReference type="ARBA" id="ARBA00008276"/>
    </source>
</evidence>
<sequence length="477" mass="52322">MDGSDVPVGSYQAAVRDLNNLQTNYQIIQQIKASGGRLNQYSIPEFAAFVEKIGHKVSDLDKLNIIHITGTKGKGSTCAFVNSILTQLSQQHHKARPLKIGLFTSPHLIQVRERIQINGQPISQSSFARYFYETYDRLKSPDPPLRKVSDESPDMPMYFRFLTLMAFHTFLREQVDVAIMEVGVGGEFDSTNVIQSPVVCGIASIGLDHMNSLGSTISEIAWHKAGIIKPHVPVFSVEQHPDALQVVRKRAEDKQAPLQVVSPWKSADLGIPGNHQQVNAALAAALCREWALRTNNYPADKDESWISQGLQLARWPGRSQTFVSPRSSQLSWHVDGAHTTESITACARWFSNIPHKTHCILLFNAAHNRDASTLLTTLNEQLNCSFVLAVFCPNINASRADSVNFTVHNDAQLGPQHDAALAWKQLTGSPTVVLPSINEAVAHIEATAQSLHSPVHVLATGSLHLVGGVLDIAKGSI</sequence>
<evidence type="ECO:0000256" key="17">
    <source>
        <dbReference type="PIRNR" id="PIRNR038895"/>
    </source>
</evidence>
<dbReference type="PIRSF" id="PIRSF038895">
    <property type="entry name" value="FPGS"/>
    <property type="match status" value="1"/>
</dbReference>
<dbReference type="AlphaFoldDB" id="A0A9W8M127"/>
<comment type="catalytic activity">
    <reaction evidence="16 17">
        <text>(6S)-5,6,7,8-tetrahydrofolyl-(gamma-L-Glu)(n) + L-glutamate + ATP = (6S)-5,6,7,8-tetrahydrofolyl-(gamma-L-Glu)(n+1) + ADP + phosphate + H(+)</text>
        <dbReference type="Rhea" id="RHEA:10580"/>
        <dbReference type="Rhea" id="RHEA-COMP:14738"/>
        <dbReference type="Rhea" id="RHEA-COMP:14740"/>
        <dbReference type="ChEBI" id="CHEBI:15378"/>
        <dbReference type="ChEBI" id="CHEBI:29985"/>
        <dbReference type="ChEBI" id="CHEBI:30616"/>
        <dbReference type="ChEBI" id="CHEBI:43474"/>
        <dbReference type="ChEBI" id="CHEBI:141005"/>
        <dbReference type="ChEBI" id="CHEBI:456216"/>
        <dbReference type="EC" id="6.3.2.17"/>
    </reaction>
</comment>
<dbReference type="InterPro" id="IPR001645">
    <property type="entry name" value="Folylpolyglutamate_synth"/>
</dbReference>
<dbReference type="GO" id="GO:0005829">
    <property type="term" value="C:cytosol"/>
    <property type="evidence" value="ECO:0007669"/>
    <property type="project" value="TreeGrafter"/>
</dbReference>
<dbReference type="SUPFAM" id="SSF53244">
    <property type="entry name" value="MurD-like peptide ligases, peptide-binding domain"/>
    <property type="match status" value="1"/>
</dbReference>
<keyword evidence="21" id="KW-1185">Reference proteome</keyword>
<dbReference type="PROSITE" id="PS01011">
    <property type="entry name" value="FOLYLPOLYGLU_SYNT_1"/>
    <property type="match status" value="1"/>
</dbReference>
<comment type="cofactor">
    <cofactor evidence="17">
        <name>a monovalent cation</name>
        <dbReference type="ChEBI" id="CHEBI:60242"/>
    </cofactor>
    <text evidence="17">A monovalent cation.</text>
</comment>
<evidence type="ECO:0000256" key="2">
    <source>
        <dbReference type="ARBA" id="ARBA00004305"/>
    </source>
</evidence>
<accession>A0A9W8M127</accession>
<gene>
    <name evidence="20" type="primary">MET7</name>
    <name evidence="20" type="ORF">IWW36_002371</name>
</gene>
<name>A0A9W8M127_9FUNG</name>
<dbReference type="GO" id="GO:0005524">
    <property type="term" value="F:ATP binding"/>
    <property type="evidence" value="ECO:0007669"/>
    <property type="project" value="UniProtKB-KW"/>
</dbReference>
<feature type="binding site" evidence="19">
    <location>
        <position position="105"/>
    </location>
    <ligand>
        <name>Mg(2+)</name>
        <dbReference type="ChEBI" id="CHEBI:18420"/>
        <label>1</label>
    </ligand>
</feature>
<dbReference type="FunFam" id="3.40.1190.10:FF:000009">
    <property type="entry name" value="Folylpolyglutamate synthase"/>
    <property type="match status" value="1"/>
</dbReference>
<evidence type="ECO:0000256" key="6">
    <source>
        <dbReference type="ARBA" id="ARBA00022490"/>
    </source>
</evidence>
<keyword evidence="7 17" id="KW-0554">One-carbon metabolism</keyword>
<feature type="binding site" evidence="18">
    <location>
        <position position="335"/>
    </location>
    <ligand>
        <name>ATP</name>
        <dbReference type="ChEBI" id="CHEBI:30616"/>
    </ligand>
</feature>
<evidence type="ECO:0000256" key="3">
    <source>
        <dbReference type="ARBA" id="ARBA00004496"/>
    </source>
</evidence>
<dbReference type="PANTHER" id="PTHR11136">
    <property type="entry name" value="FOLYLPOLYGLUTAMATE SYNTHASE-RELATED"/>
    <property type="match status" value="1"/>
</dbReference>
<dbReference type="GO" id="GO:0004326">
    <property type="term" value="F:tetrahydrofolylpolyglutamate synthase activity"/>
    <property type="evidence" value="ECO:0007669"/>
    <property type="project" value="UniProtKB-EC"/>
</dbReference>
<comment type="subcellular location">
    <subcellularLocation>
        <location evidence="3">Cytoplasm</location>
    </subcellularLocation>
    <subcellularLocation>
        <location evidence="1">Mitochondrion inner membrane</location>
    </subcellularLocation>
    <subcellularLocation>
        <location evidence="2">Mitochondrion matrix</location>
    </subcellularLocation>
</comment>
<dbReference type="InterPro" id="IPR023600">
    <property type="entry name" value="Folylpolyglutamate_synth_euk"/>
</dbReference>
<dbReference type="NCBIfam" id="TIGR01499">
    <property type="entry name" value="folC"/>
    <property type="match status" value="1"/>
</dbReference>
<evidence type="ECO:0000256" key="15">
    <source>
        <dbReference type="ARBA" id="ARBA00023136"/>
    </source>
</evidence>
<evidence type="ECO:0000256" key="10">
    <source>
        <dbReference type="ARBA" id="ARBA00022741"/>
    </source>
</evidence>
<dbReference type="OrthoDB" id="5212574at2759"/>
<evidence type="ECO:0000256" key="19">
    <source>
        <dbReference type="PIRSR" id="PIRSR038895-2"/>
    </source>
</evidence>
<dbReference type="GO" id="GO:0046872">
    <property type="term" value="F:metal ion binding"/>
    <property type="evidence" value="ECO:0007669"/>
    <property type="project" value="UniProtKB-KW"/>
</dbReference>
<dbReference type="InterPro" id="IPR036565">
    <property type="entry name" value="Mur-like_cat_sf"/>
</dbReference>
<dbReference type="EC" id="6.3.2.17" evidence="17"/>
<evidence type="ECO:0000256" key="14">
    <source>
        <dbReference type="ARBA" id="ARBA00023128"/>
    </source>
</evidence>
<organism evidence="20 21">
    <name type="scientific">Coemansia brasiliensis</name>
    <dbReference type="NCBI Taxonomy" id="2650707"/>
    <lineage>
        <taxon>Eukaryota</taxon>
        <taxon>Fungi</taxon>
        <taxon>Fungi incertae sedis</taxon>
        <taxon>Zoopagomycota</taxon>
        <taxon>Kickxellomycotina</taxon>
        <taxon>Kickxellomycetes</taxon>
        <taxon>Kickxellales</taxon>
        <taxon>Kickxellaceae</taxon>
        <taxon>Coemansia</taxon>
    </lineage>
</organism>
<evidence type="ECO:0000313" key="21">
    <source>
        <dbReference type="Proteomes" id="UP001139887"/>
    </source>
</evidence>
<keyword evidence="11" id="KW-0999">Mitochondrion inner membrane</keyword>
<dbReference type="SUPFAM" id="SSF53623">
    <property type="entry name" value="MurD-like peptide ligases, catalytic domain"/>
    <property type="match status" value="1"/>
</dbReference>
<dbReference type="Proteomes" id="UP001139887">
    <property type="component" value="Unassembled WGS sequence"/>
</dbReference>
<evidence type="ECO:0000256" key="9">
    <source>
        <dbReference type="ARBA" id="ARBA00022723"/>
    </source>
</evidence>
<evidence type="ECO:0000256" key="12">
    <source>
        <dbReference type="ARBA" id="ARBA00022840"/>
    </source>
</evidence>
<evidence type="ECO:0000256" key="1">
    <source>
        <dbReference type="ARBA" id="ARBA00004273"/>
    </source>
</evidence>
<keyword evidence="14" id="KW-0496">Mitochondrion</keyword>
<evidence type="ECO:0000256" key="7">
    <source>
        <dbReference type="ARBA" id="ARBA00022563"/>
    </source>
</evidence>
<feature type="binding site" evidence="19">
    <location>
        <position position="181"/>
    </location>
    <ligand>
        <name>Mg(2+)</name>
        <dbReference type="ChEBI" id="CHEBI:18420"/>
        <label>1</label>
    </ligand>
</feature>
<dbReference type="PANTHER" id="PTHR11136:SF5">
    <property type="entry name" value="FOLYLPOLYGLUTAMATE SYNTHASE, MITOCHONDRIAL"/>
    <property type="match status" value="1"/>
</dbReference>
<keyword evidence="13 19" id="KW-0460">Magnesium</keyword>
<keyword evidence="12 18" id="KW-0067">ATP-binding</keyword>
<comment type="caution">
    <text evidence="20">The sequence shown here is derived from an EMBL/GenBank/DDBJ whole genome shotgun (WGS) entry which is preliminary data.</text>
</comment>
<dbReference type="InterPro" id="IPR018109">
    <property type="entry name" value="Folylpolyglutamate_synth_CS"/>
</dbReference>
<protein>
    <recommendedName>
        <fullName evidence="17">Folylpolyglutamate synthase</fullName>
        <ecNumber evidence="17">6.3.2.17</ecNumber>
    </recommendedName>
    <alternativeName>
        <fullName evidence="17">Folylpoly-gamma-glutamate synthetase</fullName>
    </alternativeName>
    <alternativeName>
        <fullName evidence="17">Tetrahydrofolylpolyglutamate synthase</fullName>
    </alternativeName>
</protein>
<evidence type="ECO:0000256" key="11">
    <source>
        <dbReference type="ARBA" id="ARBA00022792"/>
    </source>
</evidence>
<keyword evidence="8 17" id="KW-0436">Ligase</keyword>
<dbReference type="Gene3D" id="3.40.1190.10">
    <property type="entry name" value="Mur-like, catalytic domain"/>
    <property type="match status" value="1"/>
</dbReference>
<evidence type="ECO:0000256" key="16">
    <source>
        <dbReference type="ARBA" id="ARBA00047493"/>
    </source>
</evidence>
<evidence type="ECO:0000256" key="18">
    <source>
        <dbReference type="PIRSR" id="PIRSR038895-1"/>
    </source>
</evidence>
<dbReference type="GO" id="GO:0006730">
    <property type="term" value="P:one-carbon metabolic process"/>
    <property type="evidence" value="ECO:0007669"/>
    <property type="project" value="UniProtKB-KW"/>
</dbReference>
<feature type="binding site" evidence="19">
    <location>
        <position position="209"/>
    </location>
    <ligand>
        <name>Mg(2+)</name>
        <dbReference type="ChEBI" id="CHEBI:18420"/>
        <label>1</label>
    </ligand>
</feature>
<dbReference type="Gene3D" id="3.90.190.20">
    <property type="entry name" value="Mur ligase, C-terminal domain"/>
    <property type="match status" value="1"/>
</dbReference>